<dbReference type="PATRIC" id="fig|1131731.3.peg.1804"/>
<organism evidence="4 5">
    <name type="scientific">Schinkia azotoformans LMG 9581</name>
    <dbReference type="NCBI Taxonomy" id="1131731"/>
    <lineage>
        <taxon>Bacteria</taxon>
        <taxon>Bacillati</taxon>
        <taxon>Bacillota</taxon>
        <taxon>Bacilli</taxon>
        <taxon>Bacillales</taxon>
        <taxon>Bacillaceae</taxon>
        <taxon>Calidifontibacillus/Schinkia group</taxon>
        <taxon>Schinkia</taxon>
    </lineage>
</organism>
<accession>K6E2J6</accession>
<dbReference type="Pfam" id="PF12850">
    <property type="entry name" value="Metallophos_2"/>
    <property type="match status" value="1"/>
</dbReference>
<evidence type="ECO:0000313" key="5">
    <source>
        <dbReference type="Proteomes" id="UP000006315"/>
    </source>
</evidence>
<dbReference type="EMBL" id="AJLR01000047">
    <property type="protein sequence ID" value="EKN67426.1"/>
    <property type="molecule type" value="Genomic_DNA"/>
</dbReference>
<name>K6E2J6_SCHAZ</name>
<evidence type="ECO:0000256" key="1">
    <source>
        <dbReference type="ARBA" id="ARBA00008950"/>
    </source>
</evidence>
<dbReference type="InterPro" id="IPR024654">
    <property type="entry name" value="Calcineurin-like_PHP_lpxH"/>
</dbReference>
<keyword evidence="2" id="KW-0479">Metal-binding</keyword>
<dbReference type="GeneID" id="89468524"/>
<feature type="domain" description="Calcineurin-like phosphoesterase" evidence="3">
    <location>
        <begin position="1"/>
        <end position="147"/>
    </location>
</feature>
<dbReference type="Gene3D" id="3.60.21.10">
    <property type="match status" value="1"/>
</dbReference>
<dbReference type="RefSeq" id="WP_003330998.1">
    <property type="nucleotide sequence ID" value="NZ_AJLR01000047.1"/>
</dbReference>
<reference evidence="4 5" key="1">
    <citation type="journal article" date="2012" name="Front. Microbiol.">
        <title>Redundancy and modularity in membrane-associated dissimilatory nitrate reduction in Bacillus.</title>
        <authorList>
            <person name="Heylen K."/>
            <person name="Keltjens J."/>
        </authorList>
    </citation>
    <scope>NUCLEOTIDE SEQUENCE [LARGE SCALE GENOMIC DNA]</scope>
    <source>
        <strain evidence="4 5">LMG 9581</strain>
    </source>
</reference>
<gene>
    <name evidence="4" type="ORF">BAZO_08626</name>
</gene>
<protein>
    <recommendedName>
        <fullName evidence="2">Phosphoesterase</fullName>
        <ecNumber evidence="2">3.1.4.-</ecNumber>
    </recommendedName>
</protein>
<dbReference type="EC" id="3.1.4.-" evidence="2"/>
<dbReference type="Proteomes" id="UP000006315">
    <property type="component" value="Unassembled WGS sequence"/>
</dbReference>
<dbReference type="InterPro" id="IPR041802">
    <property type="entry name" value="MPP_YfcE"/>
</dbReference>
<dbReference type="InterPro" id="IPR029052">
    <property type="entry name" value="Metallo-depent_PP-like"/>
</dbReference>
<dbReference type="InterPro" id="IPR000979">
    <property type="entry name" value="Phosphodiesterase_MJ0936/Vps29"/>
</dbReference>
<comment type="cofactor">
    <cofactor evidence="2">
        <name>a divalent metal cation</name>
        <dbReference type="ChEBI" id="CHEBI:60240"/>
    </cofactor>
</comment>
<evidence type="ECO:0000313" key="4">
    <source>
        <dbReference type="EMBL" id="EKN67426.1"/>
    </source>
</evidence>
<sequence length="173" mass="19430">MKVLIVSDSHGLTKDLIELKKKYRTEVETMIHCGDSELDAHSEAMSSYIAVRGNCDFDSNYANEQLVSIKSNGLAFYVTHGHLYNVKMSLMNLRYRAEEVGANVVCFGHSHIAGAELIDNMLFINPGSIILPRLRKEKTYAILEVDEAKNCVVRFFSIDGKEIPQLMVECKIG</sequence>
<comment type="similarity">
    <text evidence="1 2">Belongs to the metallophosphoesterase superfamily. YfcE family.</text>
</comment>
<dbReference type="GO" id="GO:0046872">
    <property type="term" value="F:metal ion binding"/>
    <property type="evidence" value="ECO:0007669"/>
    <property type="project" value="UniProtKB-KW"/>
</dbReference>
<dbReference type="GO" id="GO:0016787">
    <property type="term" value="F:hydrolase activity"/>
    <property type="evidence" value="ECO:0007669"/>
    <property type="project" value="UniProtKB-UniRule"/>
</dbReference>
<comment type="caution">
    <text evidence="4">The sequence shown here is derived from an EMBL/GenBank/DDBJ whole genome shotgun (WGS) entry which is preliminary data.</text>
</comment>
<dbReference type="AlphaFoldDB" id="K6E2J6"/>
<evidence type="ECO:0000256" key="2">
    <source>
        <dbReference type="RuleBase" id="RU362039"/>
    </source>
</evidence>
<dbReference type="STRING" id="1131731.BAZO_08626"/>
<evidence type="ECO:0000259" key="3">
    <source>
        <dbReference type="Pfam" id="PF12850"/>
    </source>
</evidence>
<proteinExistence type="inferred from homology"/>
<dbReference type="SUPFAM" id="SSF56300">
    <property type="entry name" value="Metallo-dependent phosphatases"/>
    <property type="match status" value="1"/>
</dbReference>
<keyword evidence="5" id="KW-1185">Reference proteome</keyword>
<dbReference type="CDD" id="cd00841">
    <property type="entry name" value="MPP_YfcE"/>
    <property type="match status" value="1"/>
</dbReference>
<dbReference type="PANTHER" id="PTHR11124">
    <property type="entry name" value="VACUOLAR SORTING PROTEIN VPS29"/>
    <property type="match status" value="1"/>
</dbReference>
<dbReference type="NCBIfam" id="TIGR00040">
    <property type="entry name" value="yfcE"/>
    <property type="match status" value="1"/>
</dbReference>